<name>A0A9W7F2A1_9STRA</name>
<dbReference type="Pfam" id="PF00233">
    <property type="entry name" value="PDEase_I"/>
    <property type="match status" value="1"/>
</dbReference>
<feature type="region of interest" description="Disordered" evidence="8">
    <location>
        <begin position="1001"/>
        <end position="1055"/>
    </location>
</feature>
<dbReference type="CDD" id="cd00077">
    <property type="entry name" value="HDc"/>
    <property type="match status" value="1"/>
</dbReference>
<gene>
    <name evidence="11" type="ORF">TrLO_g5855</name>
</gene>
<feature type="binding site" evidence="4">
    <location>
        <begin position="633"/>
        <end position="637"/>
    </location>
    <ligand>
        <name>AMP</name>
        <dbReference type="ChEBI" id="CHEBI:456215"/>
    </ligand>
</feature>
<keyword evidence="7" id="KW-0175">Coiled coil</keyword>
<evidence type="ECO:0000256" key="9">
    <source>
        <dbReference type="SAM" id="Phobius"/>
    </source>
</evidence>
<feature type="binding site" evidence="5">
    <location>
        <position position="674"/>
    </location>
    <ligand>
        <name>Zn(2+)</name>
        <dbReference type="ChEBI" id="CHEBI:29105"/>
        <label>2</label>
    </ligand>
</feature>
<feature type="active site" description="Proton donor" evidence="3">
    <location>
        <position position="633"/>
    </location>
</feature>
<dbReference type="EC" id="3.1.4.-" evidence="6"/>
<dbReference type="GO" id="GO:0007165">
    <property type="term" value="P:signal transduction"/>
    <property type="evidence" value="ECO:0007669"/>
    <property type="project" value="InterPro"/>
</dbReference>
<feature type="binding site" evidence="5">
    <location>
        <position position="802"/>
    </location>
    <ligand>
        <name>Zn(2+)</name>
        <dbReference type="ChEBI" id="CHEBI:29105"/>
        <label>1</label>
    </ligand>
</feature>
<comment type="caution">
    <text evidence="11">The sequence shown here is derived from an EMBL/GenBank/DDBJ whole genome shotgun (WGS) entry which is preliminary data.</text>
</comment>
<dbReference type="AlphaFoldDB" id="A0A9W7F2A1"/>
<dbReference type="GO" id="GO:0046872">
    <property type="term" value="F:metal ion binding"/>
    <property type="evidence" value="ECO:0007669"/>
    <property type="project" value="UniProtKB-KW"/>
</dbReference>
<feature type="binding site" evidence="5">
    <location>
        <position position="673"/>
    </location>
    <ligand>
        <name>Zn(2+)</name>
        <dbReference type="ChEBI" id="CHEBI:29105"/>
        <label>1</label>
    </ligand>
</feature>
<feature type="transmembrane region" description="Helical" evidence="9">
    <location>
        <begin position="251"/>
        <end position="269"/>
    </location>
</feature>
<feature type="domain" description="PDEase" evidence="10">
    <location>
        <begin position="553"/>
        <end position="896"/>
    </location>
</feature>
<dbReference type="Gene3D" id="1.10.1300.10">
    <property type="entry name" value="3'5'-cyclic nucleotide phosphodiesterase, catalytic domain"/>
    <property type="match status" value="1"/>
</dbReference>
<evidence type="ECO:0000256" key="8">
    <source>
        <dbReference type="SAM" id="MobiDB-lite"/>
    </source>
</evidence>
<dbReference type="OrthoDB" id="189220at2759"/>
<feature type="transmembrane region" description="Helical" evidence="9">
    <location>
        <begin position="96"/>
        <end position="115"/>
    </location>
</feature>
<dbReference type="SUPFAM" id="SSF109604">
    <property type="entry name" value="HD-domain/PDEase-like"/>
    <property type="match status" value="1"/>
</dbReference>
<dbReference type="GO" id="GO:0004114">
    <property type="term" value="F:3',5'-cyclic-nucleotide phosphodiesterase activity"/>
    <property type="evidence" value="ECO:0007669"/>
    <property type="project" value="InterPro"/>
</dbReference>
<evidence type="ECO:0000256" key="1">
    <source>
        <dbReference type="ARBA" id="ARBA00022723"/>
    </source>
</evidence>
<comment type="cofactor">
    <cofactor evidence="6">
        <name>a divalent metal cation</name>
        <dbReference type="ChEBI" id="CHEBI:60240"/>
    </cofactor>
    <text evidence="6">Binds 2 divalent metal cations per subunit. Site 1 may preferentially bind zinc ions, while site 2 has a preference for magnesium and/or manganese ions.</text>
</comment>
<feature type="compositionally biased region" description="Low complexity" evidence="8">
    <location>
        <begin position="1009"/>
        <end position="1042"/>
    </location>
</feature>
<evidence type="ECO:0000256" key="7">
    <source>
        <dbReference type="SAM" id="Coils"/>
    </source>
</evidence>
<feature type="transmembrane region" description="Helical" evidence="9">
    <location>
        <begin position="162"/>
        <end position="181"/>
    </location>
</feature>
<feature type="compositionally biased region" description="Basic and acidic residues" evidence="8">
    <location>
        <begin position="32"/>
        <end position="42"/>
    </location>
</feature>
<evidence type="ECO:0000256" key="5">
    <source>
        <dbReference type="PIRSR" id="PIRSR623088-3"/>
    </source>
</evidence>
<keyword evidence="2 6" id="KW-0378">Hydrolase</keyword>
<keyword evidence="9" id="KW-0472">Membrane</keyword>
<feature type="binding site" evidence="5">
    <location>
        <position position="674"/>
    </location>
    <ligand>
        <name>Zn(2+)</name>
        <dbReference type="ChEBI" id="CHEBI:29105"/>
        <label>1</label>
    </ligand>
</feature>
<evidence type="ECO:0000256" key="2">
    <source>
        <dbReference type="ARBA" id="ARBA00022801"/>
    </source>
</evidence>
<feature type="binding site" evidence="4">
    <location>
        <position position="853"/>
    </location>
    <ligand>
        <name>AMP</name>
        <dbReference type="ChEBI" id="CHEBI:456215"/>
    </ligand>
</feature>
<feature type="region of interest" description="Disordered" evidence="8">
    <location>
        <begin position="518"/>
        <end position="566"/>
    </location>
</feature>
<feature type="compositionally biased region" description="Polar residues" evidence="8">
    <location>
        <begin position="12"/>
        <end position="31"/>
    </location>
</feature>
<evidence type="ECO:0000256" key="4">
    <source>
        <dbReference type="PIRSR" id="PIRSR623088-2"/>
    </source>
</evidence>
<sequence length="1055" mass="118115">MSSPVPAPGTPGFQQNREMSLTGTNAINTQAGRERTVKEAPKGGKGKGGSPLLPSGEIPIKPQMSNSSNTNYLSKPSAYFKRSGKGKKAMAKLEKLIDGFAMQSILGVALIISLFLPDLWIVSNGHEDSDWGIDLLMFIIFISFIAECIALVMTKDDYYNGFFFYMDIVGTLSMILDISWMSKGLGFQTSGDAQLLRAARSAKIGAKSSRLAKLTKLFKLMEQCFVNNKSEMDPTKVPPAKAVARALSGVLSRRVAALVMVLILITPLLQYQQTDNAYEAHLQSFARLAEMSDGSLTEEDWNTISNDFKVFYDNKDMFPTEFSATYEGNTYTYDWMTDHSYIRLDSLINVDADGMHAKVSLRPQLQAESISSILIIILVIIALVGFTASFQHAVDHLVVIPLERMMETLKSSANSILRSVQHIAHEKGGEDEENALFNEHEIDEEVEKVLETDLLENMVAKLARITALVLPGNEQQYVNETNMDQNTKDWIHREYLHEDNKHGRSSQIMSMADAKNIRNKTGGSMPSPGQAGHGQRTTVRKSIQPPGSGGGEESGSFEPKEKDAKQIHREKMERAINSWTYDVEALSQSDMQFSISYIFNTFEILEEFDIPVRKMNGFIKELEKKYIGKNKYHNWKHAVDVMHTVFRFVIETQSHTFFTPLETFAVLISAVAHDLAHPGLSNSFLIKTRHQLAIMHNDQSPLENMHCATLYEIVGKDKYNIFDKLDVDDWRTARKIIISAILGTDMVHHFPLISKLEIFYEMHGISLQKQIVAGESNCETAAGMKETANRSFLIDVFLHAADISNPVKSFDICKKWAYMVVEEFFAQGDLEKERGEDVSPMMDRLTTNIPTMQVSFIEFVVYPLYDSLVKTFPTLEVLLRNIVKNNREWTSRRVEEVKQDQRYNGNNSGDEEIVKLETRLVQLEQKAEKTIGFVLPMSLKLEEAKQQYEDMLKVVASASNVLSSMDIENLPSGVQMGNYSRRRLASGITDEMEDDVQGLEEGDYEPIESGRSSVGSGNSSVPNSSIRTTGGSSVKKTSTKVVRISERPDGGGGGE</sequence>
<dbReference type="InterPro" id="IPR002073">
    <property type="entry name" value="PDEase_catalytic_dom"/>
</dbReference>
<feature type="transmembrane region" description="Helical" evidence="9">
    <location>
        <begin position="135"/>
        <end position="153"/>
    </location>
</feature>
<feature type="binding site" evidence="4">
    <location>
        <position position="674"/>
    </location>
    <ligand>
        <name>AMP</name>
        <dbReference type="ChEBI" id="CHEBI:456215"/>
    </ligand>
</feature>
<evidence type="ECO:0000259" key="10">
    <source>
        <dbReference type="PROSITE" id="PS51845"/>
    </source>
</evidence>
<keyword evidence="1 5" id="KW-0479">Metal-binding</keyword>
<keyword evidence="12" id="KW-1185">Reference proteome</keyword>
<feature type="binding site" evidence="4">
    <location>
        <position position="802"/>
    </location>
    <ligand>
        <name>AMP</name>
        <dbReference type="ChEBI" id="CHEBI:456215"/>
    </ligand>
</feature>
<keyword evidence="9" id="KW-0812">Transmembrane</keyword>
<feature type="region of interest" description="Disordered" evidence="8">
    <location>
        <begin position="1"/>
        <end position="70"/>
    </location>
</feature>
<dbReference type="InterPro" id="IPR036971">
    <property type="entry name" value="PDEase_catalytic_dom_sf"/>
</dbReference>
<evidence type="ECO:0000256" key="3">
    <source>
        <dbReference type="PIRSR" id="PIRSR623088-1"/>
    </source>
</evidence>
<dbReference type="PRINTS" id="PR00387">
    <property type="entry name" value="PDIESTERASE1"/>
</dbReference>
<dbReference type="PROSITE" id="PS00126">
    <property type="entry name" value="PDEASE_I_1"/>
    <property type="match status" value="1"/>
</dbReference>
<keyword evidence="9" id="KW-1133">Transmembrane helix</keyword>
<evidence type="ECO:0000313" key="11">
    <source>
        <dbReference type="EMBL" id="GMH99470.1"/>
    </source>
</evidence>
<feature type="binding site" evidence="5">
    <location>
        <position position="637"/>
    </location>
    <ligand>
        <name>Zn(2+)</name>
        <dbReference type="ChEBI" id="CHEBI:29105"/>
        <label>1</label>
    </ligand>
</feature>
<evidence type="ECO:0000313" key="12">
    <source>
        <dbReference type="Proteomes" id="UP001165122"/>
    </source>
</evidence>
<dbReference type="InterPro" id="IPR023174">
    <property type="entry name" value="PDEase_CS"/>
</dbReference>
<comment type="similarity">
    <text evidence="6">Belongs to the cyclic nucleotide phosphodiesterase family.</text>
</comment>
<dbReference type="InterPro" id="IPR023088">
    <property type="entry name" value="PDEase"/>
</dbReference>
<dbReference type="EMBL" id="BRXW01000011">
    <property type="protein sequence ID" value="GMH99470.1"/>
    <property type="molecule type" value="Genomic_DNA"/>
</dbReference>
<protein>
    <recommendedName>
        <fullName evidence="6">Phosphodiesterase</fullName>
        <ecNumber evidence="6">3.1.4.-</ecNumber>
    </recommendedName>
</protein>
<organism evidence="11 12">
    <name type="scientific">Triparma laevis f. longispina</name>
    <dbReference type="NCBI Taxonomy" id="1714387"/>
    <lineage>
        <taxon>Eukaryota</taxon>
        <taxon>Sar</taxon>
        <taxon>Stramenopiles</taxon>
        <taxon>Ochrophyta</taxon>
        <taxon>Bolidophyceae</taxon>
        <taxon>Parmales</taxon>
        <taxon>Triparmaceae</taxon>
        <taxon>Triparma</taxon>
    </lineage>
</organism>
<dbReference type="SMART" id="SM00471">
    <property type="entry name" value="HDc"/>
    <property type="match status" value="1"/>
</dbReference>
<feature type="coiled-coil region" evidence="7">
    <location>
        <begin position="906"/>
        <end position="961"/>
    </location>
</feature>
<proteinExistence type="inferred from homology"/>
<reference evidence="12" key="1">
    <citation type="journal article" date="2023" name="Commun. Biol.">
        <title>Genome analysis of Parmales, the sister group of diatoms, reveals the evolutionary specialization of diatoms from phago-mixotrophs to photoautotrophs.</title>
        <authorList>
            <person name="Ban H."/>
            <person name="Sato S."/>
            <person name="Yoshikawa S."/>
            <person name="Yamada K."/>
            <person name="Nakamura Y."/>
            <person name="Ichinomiya M."/>
            <person name="Sato N."/>
            <person name="Blanc-Mathieu R."/>
            <person name="Endo H."/>
            <person name="Kuwata A."/>
            <person name="Ogata H."/>
        </authorList>
    </citation>
    <scope>NUCLEOTIDE SEQUENCE [LARGE SCALE GENOMIC DNA]</scope>
    <source>
        <strain evidence="12">NIES 3700</strain>
    </source>
</reference>
<dbReference type="Proteomes" id="UP001165122">
    <property type="component" value="Unassembled WGS sequence"/>
</dbReference>
<accession>A0A9W7F2A1</accession>
<dbReference type="PANTHER" id="PTHR11347">
    <property type="entry name" value="CYCLIC NUCLEOTIDE PHOSPHODIESTERASE"/>
    <property type="match status" value="1"/>
</dbReference>
<dbReference type="InterPro" id="IPR003607">
    <property type="entry name" value="HD/PDEase_dom"/>
</dbReference>
<evidence type="ECO:0000256" key="6">
    <source>
        <dbReference type="RuleBase" id="RU363067"/>
    </source>
</evidence>
<dbReference type="PROSITE" id="PS51845">
    <property type="entry name" value="PDEASE_I_2"/>
    <property type="match status" value="1"/>
</dbReference>
<feature type="transmembrane region" description="Helical" evidence="9">
    <location>
        <begin position="370"/>
        <end position="390"/>
    </location>
</feature>